<dbReference type="GO" id="GO:0016020">
    <property type="term" value="C:membrane"/>
    <property type="evidence" value="ECO:0007669"/>
    <property type="project" value="TreeGrafter"/>
</dbReference>
<dbReference type="GO" id="GO:0003924">
    <property type="term" value="F:GTPase activity"/>
    <property type="evidence" value="ECO:0007669"/>
    <property type="project" value="InterPro"/>
</dbReference>
<dbReference type="InterPro" id="IPR022812">
    <property type="entry name" value="Dynamin"/>
</dbReference>
<accession>A0A1V0SGC7</accession>
<dbReference type="Pfam" id="PF00350">
    <property type="entry name" value="Dynamin_N"/>
    <property type="match status" value="1"/>
</dbReference>
<evidence type="ECO:0000259" key="1">
    <source>
        <dbReference type="SMART" id="SM00053"/>
    </source>
</evidence>
<dbReference type="PRINTS" id="PR00195">
    <property type="entry name" value="DYNAMIN"/>
</dbReference>
<dbReference type="InterPro" id="IPR045063">
    <property type="entry name" value="Dynamin_N"/>
</dbReference>
<sequence length="581" mass="67305">MQNIQKAKISQFFKGLNIIDILTKSAFGKAKEIIENLIENNPDELSKFKLPRIIAIGNESTGKSSLFEKILKCPIFPRNSIICTKAPIRLVLNSGQQKYVIRNTMPGSEKEIVLYDKQEIYKNMMEINNSISPKHSDVITEHEIIIEFTEPNLPSLEFIDLPGLRAYPPDLATITTNLCKKYLSIQDIILCVIPATVTRLTSCQPLALINELNLCQNTILALTMADRLVMSEYAQEENINELLLNRILGTSDEMTYLKLKGCVAVINRTHNDTMNLEESDDMEIQCFEKLLNNLPTEYLKDKNTIEENITVKNLLTIINNFYVHHIQNNWKPIILEKINNDIKLINDKITELGPEIITKEVIDSFIKDHAIKLYDIMVKPAHGYIDDDEGTYYRGWNIKEDDDGKPICSEINTILFNASYINIINHFKNIVSLWLEKHYKKELLIKSFNSIFDEIQPNYIHKTKNTLLNYINIFIEDVFTCDNFKKDMKHISKSYMYALDSEYLAGREYQDPLMNKDNNEIINNLEKLYDLHIITPLLINLQVHCSNFGDCKEDESYTESRKKLVERINIINNYKEQVNLI</sequence>
<dbReference type="PANTHER" id="PTHR11566">
    <property type="entry name" value="DYNAMIN"/>
    <property type="match status" value="1"/>
</dbReference>
<reference evidence="2" key="1">
    <citation type="journal article" date="2017" name="Science">
        <title>Giant viruses with an expanded complement of translation system components.</title>
        <authorList>
            <person name="Schulz F."/>
            <person name="Yutin N."/>
            <person name="Ivanova N.N."/>
            <person name="Ortega D.R."/>
            <person name="Lee T.K."/>
            <person name="Vierheilig J."/>
            <person name="Daims H."/>
            <person name="Horn M."/>
            <person name="Wagner M."/>
            <person name="Jensen G.J."/>
            <person name="Kyrpides N.C."/>
            <person name="Koonin E.V."/>
            <person name="Woyke T."/>
        </authorList>
    </citation>
    <scope>NUCLEOTIDE SEQUENCE</scope>
    <source>
        <strain evidence="2">HKV1</strain>
    </source>
</reference>
<evidence type="ECO:0000313" key="2">
    <source>
        <dbReference type="EMBL" id="ARF10780.1"/>
    </source>
</evidence>
<dbReference type="InterPro" id="IPR027417">
    <property type="entry name" value="P-loop_NTPase"/>
</dbReference>
<name>A0A1V0SGC7_9VIRU</name>
<proteinExistence type="predicted"/>
<dbReference type="SUPFAM" id="SSF52540">
    <property type="entry name" value="P-loop containing nucleoside triphosphate hydrolases"/>
    <property type="match status" value="1"/>
</dbReference>
<dbReference type="EMBL" id="KY684105">
    <property type="protein sequence ID" value="ARF10780.1"/>
    <property type="molecule type" value="Genomic_DNA"/>
</dbReference>
<organism evidence="2">
    <name type="scientific">Hokovirus HKV1</name>
    <dbReference type="NCBI Taxonomy" id="1977638"/>
    <lineage>
        <taxon>Viruses</taxon>
        <taxon>Varidnaviria</taxon>
        <taxon>Bamfordvirae</taxon>
        <taxon>Nucleocytoviricota</taxon>
        <taxon>Megaviricetes</taxon>
        <taxon>Imitervirales</taxon>
        <taxon>Mimiviridae</taxon>
        <taxon>Klosneuvirinae</taxon>
        <taxon>Hokovirus</taxon>
    </lineage>
</organism>
<dbReference type="Gene3D" id="3.40.50.300">
    <property type="entry name" value="P-loop containing nucleotide triphosphate hydrolases"/>
    <property type="match status" value="1"/>
</dbReference>
<dbReference type="GO" id="GO:0008017">
    <property type="term" value="F:microtubule binding"/>
    <property type="evidence" value="ECO:0007669"/>
    <property type="project" value="TreeGrafter"/>
</dbReference>
<dbReference type="InterPro" id="IPR001401">
    <property type="entry name" value="Dynamin_GTPase"/>
</dbReference>
<dbReference type="SMART" id="SM00053">
    <property type="entry name" value="DYNc"/>
    <property type="match status" value="1"/>
</dbReference>
<dbReference type="PANTHER" id="PTHR11566:SF21">
    <property type="entry name" value="DYNAMIN RELATED PROTEIN 1, ISOFORM A"/>
    <property type="match status" value="1"/>
</dbReference>
<gene>
    <name evidence="2" type="ORF">Hokovirus_3_53</name>
</gene>
<feature type="domain" description="Dynamin GTPase" evidence="1">
    <location>
        <begin position="31"/>
        <end position="276"/>
    </location>
</feature>
<dbReference type="GO" id="GO:0005525">
    <property type="term" value="F:GTP binding"/>
    <property type="evidence" value="ECO:0007669"/>
    <property type="project" value="InterPro"/>
</dbReference>
<protein>
    <submittedName>
        <fullName evidence="2">Dynamin-like protein</fullName>
    </submittedName>
</protein>